<organism evidence="2 3">
    <name type="scientific">Araneus ventricosus</name>
    <name type="common">Orbweaver spider</name>
    <name type="synonym">Epeira ventricosa</name>
    <dbReference type="NCBI Taxonomy" id="182803"/>
    <lineage>
        <taxon>Eukaryota</taxon>
        <taxon>Metazoa</taxon>
        <taxon>Ecdysozoa</taxon>
        <taxon>Arthropoda</taxon>
        <taxon>Chelicerata</taxon>
        <taxon>Arachnida</taxon>
        <taxon>Araneae</taxon>
        <taxon>Araneomorphae</taxon>
        <taxon>Entelegynae</taxon>
        <taxon>Araneoidea</taxon>
        <taxon>Araneidae</taxon>
        <taxon>Araneus</taxon>
    </lineage>
</organism>
<dbReference type="EMBL" id="BGPR01137183">
    <property type="protein sequence ID" value="GBN59511.1"/>
    <property type="molecule type" value="Genomic_DNA"/>
</dbReference>
<reference evidence="2 3" key="1">
    <citation type="journal article" date="2019" name="Sci. Rep.">
        <title>Orb-weaving spider Araneus ventricosus genome elucidates the spidroin gene catalogue.</title>
        <authorList>
            <person name="Kono N."/>
            <person name="Nakamura H."/>
            <person name="Ohtoshi R."/>
            <person name="Moran D.A.P."/>
            <person name="Shinohara A."/>
            <person name="Yoshida Y."/>
            <person name="Fujiwara M."/>
            <person name="Mori M."/>
            <person name="Tomita M."/>
            <person name="Arakawa K."/>
        </authorList>
    </citation>
    <scope>NUCLEOTIDE SEQUENCE [LARGE SCALE GENOMIC DNA]</scope>
</reference>
<keyword evidence="3" id="KW-1185">Reference proteome</keyword>
<feature type="region of interest" description="Disordered" evidence="1">
    <location>
        <begin position="83"/>
        <end position="105"/>
    </location>
</feature>
<evidence type="ECO:0000256" key="1">
    <source>
        <dbReference type="SAM" id="MobiDB-lite"/>
    </source>
</evidence>
<evidence type="ECO:0000313" key="2">
    <source>
        <dbReference type="EMBL" id="GBN59511.1"/>
    </source>
</evidence>
<dbReference type="Proteomes" id="UP000499080">
    <property type="component" value="Unassembled WGS sequence"/>
</dbReference>
<gene>
    <name evidence="2" type="ORF">AVEN_209386_1</name>
</gene>
<sequence length="105" mass="13166">MYHRFFSLKAKCTVLCKSIRASREEYTRKWRGVYEKVERSKRESREEYTRKSRVVYEKMERSIRESGEEYKRKWREYTRITGEESYEKVERSTEKVERSKRESRE</sequence>
<evidence type="ECO:0000313" key="3">
    <source>
        <dbReference type="Proteomes" id="UP000499080"/>
    </source>
</evidence>
<name>A0A4Y2Q7Y0_ARAVE</name>
<protein>
    <submittedName>
        <fullName evidence="2">Uncharacterized protein</fullName>
    </submittedName>
</protein>
<dbReference type="AlphaFoldDB" id="A0A4Y2Q7Y0"/>
<proteinExistence type="predicted"/>
<comment type="caution">
    <text evidence="2">The sequence shown here is derived from an EMBL/GenBank/DDBJ whole genome shotgun (WGS) entry which is preliminary data.</text>
</comment>
<accession>A0A4Y2Q7Y0</accession>